<keyword evidence="1" id="KW-0328">Glycosyltransferase</keyword>
<dbReference type="Proteomes" id="UP001500767">
    <property type="component" value="Unassembled WGS sequence"/>
</dbReference>
<evidence type="ECO:0000313" key="4">
    <source>
        <dbReference type="EMBL" id="GAA3579150.1"/>
    </source>
</evidence>
<feature type="domain" description="Glycosyltransferase subfamily 4-like N-terminal" evidence="3">
    <location>
        <begin position="62"/>
        <end position="233"/>
    </location>
</feature>
<reference evidence="5" key="1">
    <citation type="journal article" date="2019" name="Int. J. Syst. Evol. Microbiol.">
        <title>The Global Catalogue of Microorganisms (GCM) 10K type strain sequencing project: providing services to taxonomists for standard genome sequencing and annotation.</title>
        <authorList>
            <consortium name="The Broad Institute Genomics Platform"/>
            <consortium name="The Broad Institute Genome Sequencing Center for Infectious Disease"/>
            <person name="Wu L."/>
            <person name="Ma J."/>
        </authorList>
    </citation>
    <scope>NUCLEOTIDE SEQUENCE [LARGE SCALE GENOMIC DNA]</scope>
    <source>
        <strain evidence="5">JCM 16540</strain>
    </source>
</reference>
<keyword evidence="5" id="KW-1185">Reference proteome</keyword>
<sequence length="527" mass="59229">MSLFKLTPRRGSARRPTLGAESRGLLGRFGARRQPVEQPRLDGRRPHLLMIVQNLPVPLDRRVWLECRTLSKAGYEVTVICPKGPGDPSYQVIDGITIHKYRPAPKTTGFASYVYEFGYSWLRTALLSRRVWANKPFDVMQACNPPDTYWLLARLWRRAGVSFVFDQHDLNPELFESRFGKPTTFGGRFQYYALRWLEQMTYRTADMVISTNESYRAIAMGRGQRAGEDVVVVRSGPETERMRPVHPEDTDAGADPRKVLAYLGIMGPQDGVEQVLVVMHDLVHTRGRTDVRAVLMGFGDCYEDLQAMTTELGLEDCVTFTGRANLDTIADELSQASVGLCPDLKSPLNDVSTMNKTMEYMAYALPSVAFDLVETRVSGGDTVLYVPSGDTKAFADQVERLLDDDDLRCEMGRAARRRVTEELDWKQQAISYRSVFARLTGWTEEDAFTAHLAGVDTIPDSLTDPECDHRGRRFVNLDDIELTAFMLGRNVIESVHVDEVDPVDVGAPARVQGSGNLELRDSFNLVN</sequence>
<dbReference type="PANTHER" id="PTHR45947">
    <property type="entry name" value="SULFOQUINOVOSYL TRANSFERASE SQD2"/>
    <property type="match status" value="1"/>
</dbReference>
<name>A0ABP6Y8G2_9ACTN</name>
<evidence type="ECO:0000256" key="1">
    <source>
        <dbReference type="ARBA" id="ARBA00022676"/>
    </source>
</evidence>
<dbReference type="Gene3D" id="3.40.50.2000">
    <property type="entry name" value="Glycogen Phosphorylase B"/>
    <property type="match status" value="2"/>
</dbReference>
<dbReference type="SUPFAM" id="SSF53756">
    <property type="entry name" value="UDP-Glycosyltransferase/glycogen phosphorylase"/>
    <property type="match status" value="1"/>
</dbReference>
<proteinExistence type="predicted"/>
<comment type="caution">
    <text evidence="4">The sequence shown here is derived from an EMBL/GenBank/DDBJ whole genome shotgun (WGS) entry which is preliminary data.</text>
</comment>
<dbReference type="Pfam" id="PF13579">
    <property type="entry name" value="Glyco_trans_4_4"/>
    <property type="match status" value="1"/>
</dbReference>
<dbReference type="RefSeq" id="WP_204913070.1">
    <property type="nucleotide sequence ID" value="NZ_BAAAYR010000007.1"/>
</dbReference>
<dbReference type="InterPro" id="IPR050194">
    <property type="entry name" value="Glycosyltransferase_grp1"/>
</dbReference>
<protein>
    <recommendedName>
        <fullName evidence="3">Glycosyltransferase subfamily 4-like N-terminal domain-containing protein</fullName>
    </recommendedName>
</protein>
<keyword evidence="2" id="KW-0808">Transferase</keyword>
<dbReference type="CDD" id="cd03794">
    <property type="entry name" value="GT4_WbuB-like"/>
    <property type="match status" value="1"/>
</dbReference>
<evidence type="ECO:0000259" key="3">
    <source>
        <dbReference type="Pfam" id="PF13579"/>
    </source>
</evidence>
<evidence type="ECO:0000256" key="2">
    <source>
        <dbReference type="ARBA" id="ARBA00022679"/>
    </source>
</evidence>
<dbReference type="InterPro" id="IPR028098">
    <property type="entry name" value="Glyco_trans_4-like_N"/>
</dbReference>
<dbReference type="Pfam" id="PF13692">
    <property type="entry name" value="Glyco_trans_1_4"/>
    <property type="match status" value="1"/>
</dbReference>
<dbReference type="PANTHER" id="PTHR45947:SF3">
    <property type="entry name" value="SULFOQUINOVOSYL TRANSFERASE SQD2"/>
    <property type="match status" value="1"/>
</dbReference>
<organism evidence="4 5">
    <name type="scientific">Microlunatus spumicola</name>
    <dbReference type="NCBI Taxonomy" id="81499"/>
    <lineage>
        <taxon>Bacteria</taxon>
        <taxon>Bacillati</taxon>
        <taxon>Actinomycetota</taxon>
        <taxon>Actinomycetes</taxon>
        <taxon>Propionibacteriales</taxon>
        <taxon>Propionibacteriaceae</taxon>
        <taxon>Microlunatus</taxon>
    </lineage>
</organism>
<evidence type="ECO:0000313" key="5">
    <source>
        <dbReference type="Proteomes" id="UP001500767"/>
    </source>
</evidence>
<gene>
    <name evidence="4" type="ORF">GCM10022197_40790</name>
</gene>
<dbReference type="EMBL" id="BAAAYR010000007">
    <property type="protein sequence ID" value="GAA3579150.1"/>
    <property type="molecule type" value="Genomic_DNA"/>
</dbReference>
<accession>A0ABP6Y8G2</accession>